<accession>A0A2A2EKB0</accession>
<keyword evidence="3" id="KW-1185">Reference proteome</keyword>
<keyword evidence="1" id="KW-0472">Membrane</keyword>
<proteinExistence type="predicted"/>
<reference evidence="2 3" key="1">
    <citation type="journal article" date="2017" name="ISME J.">
        <title>Unveiling bifidobacterial biogeography across the mammalian branch of the tree of life.</title>
        <authorList>
            <person name="Milani C."/>
            <person name="Mangifesta M."/>
            <person name="Mancabelli L."/>
            <person name="Lugli G.A."/>
            <person name="James K."/>
            <person name="Duranti S."/>
            <person name="Turroni F."/>
            <person name="Ferrario C."/>
            <person name="Ossiprandi M.C."/>
            <person name="van Sinderen D."/>
            <person name="Ventura M."/>
        </authorList>
    </citation>
    <scope>NUCLEOTIDE SEQUENCE [LARGE SCALE GENOMIC DNA]</scope>
    <source>
        <strain evidence="2 3">70</strain>
    </source>
</reference>
<feature type="transmembrane region" description="Helical" evidence="1">
    <location>
        <begin position="20"/>
        <end position="43"/>
    </location>
</feature>
<evidence type="ECO:0000256" key="1">
    <source>
        <dbReference type="SAM" id="Phobius"/>
    </source>
</evidence>
<evidence type="ECO:0008006" key="4">
    <source>
        <dbReference type="Google" id="ProtNLM"/>
    </source>
</evidence>
<organism evidence="2 3">
    <name type="scientific">Bifidobacterium italicum</name>
    <dbReference type="NCBI Taxonomy" id="1960968"/>
    <lineage>
        <taxon>Bacteria</taxon>
        <taxon>Bacillati</taxon>
        <taxon>Actinomycetota</taxon>
        <taxon>Actinomycetes</taxon>
        <taxon>Bifidobacteriales</taxon>
        <taxon>Bifidobacteriaceae</taxon>
        <taxon>Bifidobacterium</taxon>
    </lineage>
</organism>
<keyword evidence="1" id="KW-0812">Transmembrane</keyword>
<dbReference type="RefSeq" id="WP_235607321.1">
    <property type="nucleotide sequence ID" value="NZ_MVOG01000011.1"/>
</dbReference>
<dbReference type="EMBL" id="MVOG01000011">
    <property type="protein sequence ID" value="PAU69473.1"/>
    <property type="molecule type" value="Genomic_DNA"/>
</dbReference>
<dbReference type="AlphaFoldDB" id="A0A2A2EKB0"/>
<gene>
    <name evidence="2" type="ORF">B1400_0839</name>
</gene>
<keyword evidence="1" id="KW-1133">Transmembrane helix</keyword>
<evidence type="ECO:0000313" key="3">
    <source>
        <dbReference type="Proteomes" id="UP000217986"/>
    </source>
</evidence>
<evidence type="ECO:0000313" key="2">
    <source>
        <dbReference type="EMBL" id="PAU69473.1"/>
    </source>
</evidence>
<sequence length="361" mass="38208">MAHKGLTQRKQRDVRRGVAAWTWVLLTAITVAALTVCACALWLPDRAPATLGAARTLTSAGASVQDYSGAQQVNVVPTISADKELLGNASGIVTENWTDDEIRSGTRVYQVNDRVVVALHTDTPLFRDLKTGDKGEDVRSLNDELGRLGYDSVPGSDVFNWNTGNGWRQLMIDSGNAGTEELSLADTMWIPADVVNVRDWSAQQGATVSAATAIGTVPGTLTKLTIRGGRPSDQERSITVCGVTSALPAGSVEITDAETLRQIAQTEAYASKTPEERAAGIDAQVTFANTIQVLRVPAAAVFDVDGTAACIAVRNSDDVSAMPVQIISSELGASLVQPVNGNVDQIKTVVIGPQLNTLHCE</sequence>
<name>A0A2A2EKB0_9BIFI</name>
<protein>
    <recommendedName>
        <fullName evidence="4">Peptidoglycan-binding domain 1 protein</fullName>
    </recommendedName>
</protein>
<dbReference type="Proteomes" id="UP000217986">
    <property type="component" value="Unassembled WGS sequence"/>
</dbReference>
<comment type="caution">
    <text evidence="2">The sequence shown here is derived from an EMBL/GenBank/DDBJ whole genome shotgun (WGS) entry which is preliminary data.</text>
</comment>